<dbReference type="InterPro" id="IPR029060">
    <property type="entry name" value="PIN-like_dom_sf"/>
</dbReference>
<comment type="cofactor">
    <cofactor evidence="1">
        <name>Mg(2+)</name>
        <dbReference type="ChEBI" id="CHEBI:18420"/>
    </cofactor>
</comment>
<keyword evidence="8" id="KW-1185">Reference proteome</keyword>
<feature type="domain" description="TRAM" evidence="6">
    <location>
        <begin position="271"/>
        <end position="345"/>
    </location>
</feature>
<dbReference type="InterPro" id="IPR002716">
    <property type="entry name" value="PIN_dom"/>
</dbReference>
<dbReference type="Gene3D" id="3.40.50.1010">
    <property type="entry name" value="5'-nuclease"/>
    <property type="match status" value="1"/>
</dbReference>
<accession>A0ABQ2GWD3</accession>
<dbReference type="InterPro" id="IPR002792">
    <property type="entry name" value="TRAM_dom"/>
</dbReference>
<dbReference type="PANTHER" id="PTHR11603">
    <property type="entry name" value="AAA FAMILY ATPASE"/>
    <property type="match status" value="1"/>
</dbReference>
<dbReference type="InterPro" id="IPR012340">
    <property type="entry name" value="NA-bd_OB-fold"/>
</dbReference>
<evidence type="ECO:0000256" key="5">
    <source>
        <dbReference type="SAM" id="Phobius"/>
    </source>
</evidence>
<keyword evidence="3" id="KW-0378">Hydrolase</keyword>
<name>A0ABQ2GWD3_9DEIO</name>
<dbReference type="PROSITE" id="PS50926">
    <property type="entry name" value="TRAM"/>
    <property type="match status" value="1"/>
</dbReference>
<dbReference type="RefSeq" id="WP_188904533.1">
    <property type="nucleotide sequence ID" value="NZ_BMOM01000019.1"/>
</dbReference>
<dbReference type="InterPro" id="IPR052041">
    <property type="entry name" value="Nucleic_acid_metab_PIN/TRAM"/>
</dbReference>
<protein>
    <submittedName>
        <fullName evidence="7">PIN/TRAM domain-containing protein</fullName>
    </submittedName>
</protein>
<dbReference type="PANTHER" id="PTHR11603:SF147">
    <property type="entry name" value="MEMBRANE PROTEIN"/>
    <property type="match status" value="1"/>
</dbReference>
<keyword evidence="4" id="KW-0460">Magnesium</keyword>
<keyword evidence="5" id="KW-1133">Transmembrane helix</keyword>
<keyword evidence="5" id="KW-0472">Membrane</keyword>
<evidence type="ECO:0000313" key="7">
    <source>
        <dbReference type="EMBL" id="GGM14067.1"/>
    </source>
</evidence>
<dbReference type="SUPFAM" id="SSF88723">
    <property type="entry name" value="PIN domain-like"/>
    <property type="match status" value="1"/>
</dbReference>
<dbReference type="Gene3D" id="2.40.50.140">
    <property type="entry name" value="Nucleic acid-binding proteins"/>
    <property type="match status" value="1"/>
</dbReference>
<evidence type="ECO:0000256" key="3">
    <source>
        <dbReference type="ARBA" id="ARBA00022801"/>
    </source>
</evidence>
<dbReference type="Proteomes" id="UP000661918">
    <property type="component" value="Unassembled WGS sequence"/>
</dbReference>
<dbReference type="Pfam" id="PF01938">
    <property type="entry name" value="TRAM"/>
    <property type="match status" value="1"/>
</dbReference>
<comment type="caution">
    <text evidence="7">The sequence shown here is derived from an EMBL/GenBank/DDBJ whole genome shotgun (WGS) entry which is preliminary data.</text>
</comment>
<sequence length="345" mass="37601">MLAVRLFVILLGLLVGWLAGGALASAQADELGRVNTLSLMLAGALSALLFAPRAEKLLTGGVARFSQWYASLSPRAVAAATFGLIVALLLSVLLNSLFQDLPFYTWWLSLLVTAVLGAFFVHFAVGHAEAFGLLAFPQVRRRSGSKLLDSNVIIDGRILELVRAGFLEGELVVPAFILRELQTLSDSPDTKKRTRGKRGLALLEELRELRSIRIEDWDDPALNTVDDKLIRLAREIGGKIVTNDGNLGKIARLHDIEILNVHEIAVALRPQVQAGDQLTVTITKSGQQSGQGVGYMEDGTMVIVEDGLKLRGKPARVLVVNNVQTNVGRMIFARLDREEKKELPA</sequence>
<evidence type="ECO:0000259" key="6">
    <source>
        <dbReference type="PROSITE" id="PS50926"/>
    </source>
</evidence>
<reference evidence="8" key="1">
    <citation type="journal article" date="2019" name="Int. J. Syst. Evol. Microbiol.">
        <title>The Global Catalogue of Microorganisms (GCM) 10K type strain sequencing project: providing services to taxonomists for standard genome sequencing and annotation.</title>
        <authorList>
            <consortium name="The Broad Institute Genomics Platform"/>
            <consortium name="The Broad Institute Genome Sequencing Center for Infectious Disease"/>
            <person name="Wu L."/>
            <person name="Ma J."/>
        </authorList>
    </citation>
    <scope>NUCLEOTIDE SEQUENCE [LARGE SCALE GENOMIC DNA]</scope>
    <source>
        <strain evidence="8">JCM 15443</strain>
    </source>
</reference>
<organism evidence="7 8">
    <name type="scientific">Deinococcus aerophilus</name>
    <dbReference type="NCBI Taxonomy" id="522488"/>
    <lineage>
        <taxon>Bacteria</taxon>
        <taxon>Thermotogati</taxon>
        <taxon>Deinococcota</taxon>
        <taxon>Deinococci</taxon>
        <taxon>Deinococcales</taxon>
        <taxon>Deinococcaceae</taxon>
        <taxon>Deinococcus</taxon>
    </lineage>
</organism>
<keyword evidence="2" id="KW-0540">Nuclease</keyword>
<dbReference type="SMART" id="SM00670">
    <property type="entry name" value="PINc"/>
    <property type="match status" value="1"/>
</dbReference>
<evidence type="ECO:0000256" key="2">
    <source>
        <dbReference type="ARBA" id="ARBA00022722"/>
    </source>
</evidence>
<keyword evidence="5" id="KW-0812">Transmembrane</keyword>
<dbReference type="EMBL" id="BMOM01000019">
    <property type="protein sequence ID" value="GGM14067.1"/>
    <property type="molecule type" value="Genomic_DNA"/>
</dbReference>
<evidence type="ECO:0000256" key="4">
    <source>
        <dbReference type="ARBA" id="ARBA00022842"/>
    </source>
</evidence>
<feature type="transmembrane region" description="Helical" evidence="5">
    <location>
        <begin position="34"/>
        <end position="51"/>
    </location>
</feature>
<dbReference type="CDD" id="cd09877">
    <property type="entry name" value="PIN_YacL-like"/>
    <property type="match status" value="1"/>
</dbReference>
<feature type="transmembrane region" description="Helical" evidence="5">
    <location>
        <begin position="106"/>
        <end position="136"/>
    </location>
</feature>
<evidence type="ECO:0000313" key="8">
    <source>
        <dbReference type="Proteomes" id="UP000661918"/>
    </source>
</evidence>
<gene>
    <name evidence="7" type="ORF">GCM10010841_23330</name>
</gene>
<proteinExistence type="predicted"/>
<feature type="transmembrane region" description="Helical" evidence="5">
    <location>
        <begin position="72"/>
        <end position="94"/>
    </location>
</feature>
<evidence type="ECO:0000256" key="1">
    <source>
        <dbReference type="ARBA" id="ARBA00001946"/>
    </source>
</evidence>